<feature type="transmembrane region" description="Helical" evidence="10">
    <location>
        <begin position="20"/>
        <end position="41"/>
    </location>
</feature>
<dbReference type="PANTHER" id="PTHR11403:SF6">
    <property type="entry name" value="NITRIC OXIDE REDUCTASE SUBUNIT E"/>
    <property type="match status" value="1"/>
</dbReference>
<organism evidence="12 13">
    <name type="scientific">Mycolicibacterium fortuitum</name>
    <name type="common">Mycobacterium fortuitum</name>
    <dbReference type="NCBI Taxonomy" id="1766"/>
    <lineage>
        <taxon>Bacteria</taxon>
        <taxon>Bacillati</taxon>
        <taxon>Actinomycetota</taxon>
        <taxon>Actinomycetes</taxon>
        <taxon>Mycobacteriales</taxon>
        <taxon>Mycobacteriaceae</taxon>
        <taxon>Mycolicibacterium</taxon>
    </lineage>
</organism>
<protein>
    <recommendedName>
        <fullName evidence="3">Probable cytochrome c oxidase subunit 3</fullName>
    </recommendedName>
    <alternativeName>
        <fullName evidence="7">Cytochrome aa3 subunit 3</fullName>
    </alternativeName>
</protein>
<evidence type="ECO:0000256" key="9">
    <source>
        <dbReference type="RuleBase" id="RU003376"/>
    </source>
</evidence>
<evidence type="ECO:0000256" key="2">
    <source>
        <dbReference type="ARBA" id="ARBA00010581"/>
    </source>
</evidence>
<feature type="transmembrane region" description="Helical" evidence="10">
    <location>
        <begin position="94"/>
        <end position="110"/>
    </location>
</feature>
<accession>A0ABD6QCU3</accession>
<feature type="transmembrane region" description="Helical" evidence="10">
    <location>
        <begin position="61"/>
        <end position="82"/>
    </location>
</feature>
<comment type="similarity">
    <text evidence="2 9">Belongs to the cytochrome c oxidase subunit 3 family.</text>
</comment>
<evidence type="ECO:0000259" key="11">
    <source>
        <dbReference type="PROSITE" id="PS50253"/>
    </source>
</evidence>
<reference evidence="12 13" key="1">
    <citation type="submission" date="2016-07" db="EMBL/GenBank/DDBJ databases">
        <authorList>
            <person name="Sutton G."/>
            <person name="Brinkac L."/>
            <person name="Sanka R."/>
            <person name="Adams M."/>
            <person name="Lau E."/>
            <person name="Kumar A."/>
            <person name="Macaden R."/>
        </authorList>
    </citation>
    <scope>NUCLEOTIDE SEQUENCE [LARGE SCALE GENOMIC DNA]</scope>
    <source>
        <strain evidence="12 13">GA-0871</strain>
    </source>
</reference>
<dbReference type="Pfam" id="PF00510">
    <property type="entry name" value="COX3"/>
    <property type="match status" value="1"/>
</dbReference>
<feature type="transmembrane region" description="Helical" evidence="10">
    <location>
        <begin position="130"/>
        <end position="153"/>
    </location>
</feature>
<evidence type="ECO:0000256" key="5">
    <source>
        <dbReference type="ARBA" id="ARBA00022989"/>
    </source>
</evidence>
<dbReference type="Gene3D" id="1.20.120.80">
    <property type="entry name" value="Cytochrome c oxidase, subunit III, four-helix bundle"/>
    <property type="match status" value="1"/>
</dbReference>
<dbReference type="SUPFAM" id="SSF81452">
    <property type="entry name" value="Cytochrome c oxidase subunit III-like"/>
    <property type="match status" value="1"/>
</dbReference>
<dbReference type="EMBL" id="MBER01000181">
    <property type="protein sequence ID" value="OMC33137.1"/>
    <property type="molecule type" value="Genomic_DNA"/>
</dbReference>
<evidence type="ECO:0000256" key="6">
    <source>
        <dbReference type="ARBA" id="ARBA00023136"/>
    </source>
</evidence>
<evidence type="ECO:0000256" key="8">
    <source>
        <dbReference type="ARBA" id="ARBA00047816"/>
    </source>
</evidence>
<keyword evidence="6 10" id="KW-0472">Membrane</keyword>
<evidence type="ECO:0000256" key="1">
    <source>
        <dbReference type="ARBA" id="ARBA00004141"/>
    </source>
</evidence>
<comment type="subcellular location">
    <subcellularLocation>
        <location evidence="9">Cell membrane</location>
        <topology evidence="9">Multi-pass membrane protein</topology>
    </subcellularLocation>
    <subcellularLocation>
        <location evidence="1">Membrane</location>
        <topology evidence="1">Multi-pass membrane protein</topology>
    </subcellularLocation>
</comment>
<evidence type="ECO:0000256" key="7">
    <source>
        <dbReference type="ARBA" id="ARBA00031400"/>
    </source>
</evidence>
<comment type="catalytic activity">
    <reaction evidence="8">
        <text>4 Fe(II)-[cytochrome c] + O2 + 8 H(+)(in) = 4 Fe(III)-[cytochrome c] + 2 H2O + 4 H(+)(out)</text>
        <dbReference type="Rhea" id="RHEA:11436"/>
        <dbReference type="Rhea" id="RHEA-COMP:10350"/>
        <dbReference type="Rhea" id="RHEA-COMP:14399"/>
        <dbReference type="ChEBI" id="CHEBI:15377"/>
        <dbReference type="ChEBI" id="CHEBI:15378"/>
        <dbReference type="ChEBI" id="CHEBI:15379"/>
        <dbReference type="ChEBI" id="CHEBI:29033"/>
        <dbReference type="ChEBI" id="CHEBI:29034"/>
        <dbReference type="EC" id="7.1.1.9"/>
    </reaction>
</comment>
<evidence type="ECO:0000256" key="4">
    <source>
        <dbReference type="ARBA" id="ARBA00022692"/>
    </source>
</evidence>
<dbReference type="GO" id="GO:0004129">
    <property type="term" value="F:cytochrome-c oxidase activity"/>
    <property type="evidence" value="ECO:0007669"/>
    <property type="project" value="UniProtKB-EC"/>
</dbReference>
<dbReference type="InterPro" id="IPR024791">
    <property type="entry name" value="Cyt_c/ubiquinol_Oxase_su3"/>
</dbReference>
<dbReference type="InterPro" id="IPR035973">
    <property type="entry name" value="Cyt_c_oxidase_su3-like_sf"/>
</dbReference>
<comment type="caution">
    <text evidence="12">The sequence shown here is derived from an EMBL/GenBank/DDBJ whole genome shotgun (WGS) entry which is preliminary data.</text>
</comment>
<evidence type="ECO:0000256" key="3">
    <source>
        <dbReference type="ARBA" id="ARBA00022347"/>
    </source>
</evidence>
<proteinExistence type="inferred from homology"/>
<dbReference type="GO" id="GO:0005886">
    <property type="term" value="C:plasma membrane"/>
    <property type="evidence" value="ECO:0007669"/>
    <property type="project" value="UniProtKB-SubCell"/>
</dbReference>
<gene>
    <name evidence="12" type="ORF">A5742_14690</name>
</gene>
<dbReference type="PROSITE" id="PS50253">
    <property type="entry name" value="COX3"/>
    <property type="match status" value="1"/>
</dbReference>
<keyword evidence="4 9" id="KW-0812">Transmembrane</keyword>
<evidence type="ECO:0000313" key="13">
    <source>
        <dbReference type="Proteomes" id="UP000187001"/>
    </source>
</evidence>
<dbReference type="AlphaFoldDB" id="A0ABD6QCU3"/>
<name>A0ABD6QCU3_MYCFO</name>
<dbReference type="InterPro" id="IPR000298">
    <property type="entry name" value="Cyt_c_oxidase-like_su3"/>
</dbReference>
<dbReference type="Proteomes" id="UP000187001">
    <property type="component" value="Unassembled WGS sequence"/>
</dbReference>
<dbReference type="PANTHER" id="PTHR11403">
    <property type="entry name" value="CYTOCHROME C OXIDASE SUBUNIT III"/>
    <property type="match status" value="1"/>
</dbReference>
<keyword evidence="5 10" id="KW-1133">Transmembrane helix</keyword>
<sequence length="195" mass="21895">MTRGRSRPEKHKHLPGEAGVWIFILGDMCVFAMLFAVYLLYRGQDPSLFAEGQATLNRNSGALNTVLLLVSSLFVVIGLQALKRNLLDLSKRMVLLAALCGVGFVVVKAFEYSEQIGAGHTPGANSFYMYYFILTGLHLGHLLVGLAVLTVLYRMLASDREWTSQRFSMFEGGTCFWHMVDLLWIVLFPLIFLVR</sequence>
<evidence type="ECO:0000256" key="10">
    <source>
        <dbReference type="SAM" id="Phobius"/>
    </source>
</evidence>
<evidence type="ECO:0000313" key="12">
    <source>
        <dbReference type="EMBL" id="OMC33137.1"/>
    </source>
</evidence>
<feature type="domain" description="Heme-copper oxidase subunit III family profile" evidence="11">
    <location>
        <begin position="19"/>
        <end position="195"/>
    </location>
</feature>
<dbReference type="InterPro" id="IPR013833">
    <property type="entry name" value="Cyt_c_oxidase_su3_a-hlx"/>
</dbReference>
<feature type="transmembrane region" description="Helical" evidence="10">
    <location>
        <begin position="174"/>
        <end position="194"/>
    </location>
</feature>